<feature type="region of interest" description="Disordered" evidence="1">
    <location>
        <begin position="415"/>
        <end position="435"/>
    </location>
</feature>
<name>A0AAD5Y1A7_9FUNG</name>
<dbReference type="InterPro" id="IPR001214">
    <property type="entry name" value="SET_dom"/>
</dbReference>
<evidence type="ECO:0000313" key="4">
    <source>
        <dbReference type="Proteomes" id="UP001210925"/>
    </source>
</evidence>
<dbReference type="InterPro" id="IPR050600">
    <property type="entry name" value="SETD3_SETD6_MTase"/>
</dbReference>
<accession>A0AAD5Y1A7</accession>
<protein>
    <recommendedName>
        <fullName evidence="2">SET domain-containing protein</fullName>
    </recommendedName>
</protein>
<reference evidence="3" key="1">
    <citation type="submission" date="2020-05" db="EMBL/GenBank/DDBJ databases">
        <title>Phylogenomic resolution of chytrid fungi.</title>
        <authorList>
            <person name="Stajich J.E."/>
            <person name="Amses K."/>
            <person name="Simmons R."/>
            <person name="Seto K."/>
            <person name="Myers J."/>
            <person name="Bonds A."/>
            <person name="Quandt C.A."/>
            <person name="Barry K."/>
            <person name="Liu P."/>
            <person name="Grigoriev I."/>
            <person name="Longcore J.E."/>
            <person name="James T.Y."/>
        </authorList>
    </citation>
    <scope>NUCLEOTIDE SEQUENCE</scope>
    <source>
        <strain evidence="3">PLAUS21</strain>
    </source>
</reference>
<dbReference type="GO" id="GO:0016279">
    <property type="term" value="F:protein-lysine N-methyltransferase activity"/>
    <property type="evidence" value="ECO:0007669"/>
    <property type="project" value="TreeGrafter"/>
</dbReference>
<evidence type="ECO:0000313" key="3">
    <source>
        <dbReference type="EMBL" id="KAJ3253878.1"/>
    </source>
</evidence>
<dbReference type="Pfam" id="PF00856">
    <property type="entry name" value="SET"/>
    <property type="match status" value="1"/>
</dbReference>
<dbReference type="PANTHER" id="PTHR13271">
    <property type="entry name" value="UNCHARACTERIZED PUTATIVE METHYLTRANSFERASE"/>
    <property type="match status" value="1"/>
</dbReference>
<proteinExistence type="predicted"/>
<dbReference type="Proteomes" id="UP001210925">
    <property type="component" value="Unassembled WGS sequence"/>
</dbReference>
<keyword evidence="4" id="KW-1185">Reference proteome</keyword>
<dbReference type="PANTHER" id="PTHR13271:SF137">
    <property type="entry name" value="SET DOMAIN-CONTAINING PROTEIN"/>
    <property type="match status" value="1"/>
</dbReference>
<comment type="caution">
    <text evidence="3">The sequence shown here is derived from an EMBL/GenBank/DDBJ whole genome shotgun (WGS) entry which is preliminary data.</text>
</comment>
<dbReference type="EMBL" id="JADGKB010000098">
    <property type="protein sequence ID" value="KAJ3253878.1"/>
    <property type="molecule type" value="Genomic_DNA"/>
</dbReference>
<gene>
    <name evidence="3" type="ORF">HK103_007678</name>
</gene>
<sequence>MNEKIQKLYGWMKEQGIKSKITVKESYGLGLFANAKKGETVLSVPKNLIINRTNSLKFFEQSPLKFENFPFLLAPNSPEIQRFAILLYLTHLIYNPTPYSALLPREIKSPLGWDTQSVEFQLLASTGLDLAIKGKKAVLQEEYNVLEFRMGEEIYTLVEYLYLSRSMSLVENEEDKKKQEDWIGIIPVLDFCNHSFTPNANWEIKKDTVDLILLEDVDGEVFINYGPKPNNELLFIHGFILEDNECKLSSYAPLVEYPDDEVTIWEKGSIMTERGWGTRLQIGHYDPSHQDNLLPDVPVEIQVLLSGILDMRSLQILSLCALRKEDGLHKRGDKIYFKDKEENFKGRPVPYEKTKLIRFINGFFIHFLEELDQELEDSIEQTPNVKAVLYLRSQLVELLNFNVLILHEMFIKEDNSDEEGTSINPEEKVDAGDKDKLDLERLVEALDLKATETD</sequence>
<feature type="domain" description="SET" evidence="2">
    <location>
        <begin position="28"/>
        <end position="226"/>
    </location>
</feature>
<feature type="compositionally biased region" description="Basic and acidic residues" evidence="1">
    <location>
        <begin position="425"/>
        <end position="435"/>
    </location>
</feature>
<dbReference type="SUPFAM" id="SSF82199">
    <property type="entry name" value="SET domain"/>
    <property type="match status" value="1"/>
</dbReference>
<dbReference type="AlphaFoldDB" id="A0AAD5Y1A7"/>
<evidence type="ECO:0000256" key="1">
    <source>
        <dbReference type="SAM" id="MobiDB-lite"/>
    </source>
</evidence>
<dbReference type="Gene3D" id="3.90.1410.10">
    <property type="entry name" value="set domain protein methyltransferase, domain 1"/>
    <property type="match status" value="1"/>
</dbReference>
<dbReference type="InterPro" id="IPR046341">
    <property type="entry name" value="SET_dom_sf"/>
</dbReference>
<evidence type="ECO:0000259" key="2">
    <source>
        <dbReference type="Pfam" id="PF00856"/>
    </source>
</evidence>
<organism evidence="3 4">
    <name type="scientific">Boothiomyces macroporosus</name>
    <dbReference type="NCBI Taxonomy" id="261099"/>
    <lineage>
        <taxon>Eukaryota</taxon>
        <taxon>Fungi</taxon>
        <taxon>Fungi incertae sedis</taxon>
        <taxon>Chytridiomycota</taxon>
        <taxon>Chytridiomycota incertae sedis</taxon>
        <taxon>Chytridiomycetes</taxon>
        <taxon>Rhizophydiales</taxon>
        <taxon>Terramycetaceae</taxon>
        <taxon>Boothiomyces</taxon>
    </lineage>
</organism>